<evidence type="ECO:0000313" key="2">
    <source>
        <dbReference type="Proteomes" id="UP000789342"/>
    </source>
</evidence>
<name>A0A9N9JBY3_9GLOM</name>
<evidence type="ECO:0000313" key="1">
    <source>
        <dbReference type="EMBL" id="CAG8771523.1"/>
    </source>
</evidence>
<dbReference type="EMBL" id="CAJVPV010046843">
    <property type="protein sequence ID" value="CAG8771523.1"/>
    <property type="molecule type" value="Genomic_DNA"/>
</dbReference>
<protein>
    <submittedName>
        <fullName evidence="1">7924_t:CDS:1</fullName>
    </submittedName>
</protein>
<feature type="non-terminal residue" evidence="1">
    <location>
        <position position="1"/>
    </location>
</feature>
<dbReference type="Proteomes" id="UP000789342">
    <property type="component" value="Unassembled WGS sequence"/>
</dbReference>
<gene>
    <name evidence="1" type="ORF">AMORRO_LOCUS16620</name>
</gene>
<reference evidence="1" key="1">
    <citation type="submission" date="2021-06" db="EMBL/GenBank/DDBJ databases">
        <authorList>
            <person name="Kallberg Y."/>
            <person name="Tangrot J."/>
            <person name="Rosling A."/>
        </authorList>
    </citation>
    <scope>NUCLEOTIDE SEQUENCE</scope>
    <source>
        <strain evidence="1">CL551</strain>
    </source>
</reference>
<dbReference type="AlphaFoldDB" id="A0A9N9JBY3"/>
<sequence>ISTGPTNIQKFRFGGLEQGNDSVMEYFAKVKKCNDSLGYDEEHLKHQFL</sequence>
<proteinExistence type="predicted"/>
<keyword evidence="2" id="KW-1185">Reference proteome</keyword>
<comment type="caution">
    <text evidence="1">The sequence shown here is derived from an EMBL/GenBank/DDBJ whole genome shotgun (WGS) entry which is preliminary data.</text>
</comment>
<feature type="non-terminal residue" evidence="1">
    <location>
        <position position="49"/>
    </location>
</feature>
<organism evidence="1 2">
    <name type="scientific">Acaulospora morrowiae</name>
    <dbReference type="NCBI Taxonomy" id="94023"/>
    <lineage>
        <taxon>Eukaryota</taxon>
        <taxon>Fungi</taxon>
        <taxon>Fungi incertae sedis</taxon>
        <taxon>Mucoromycota</taxon>
        <taxon>Glomeromycotina</taxon>
        <taxon>Glomeromycetes</taxon>
        <taxon>Diversisporales</taxon>
        <taxon>Acaulosporaceae</taxon>
        <taxon>Acaulospora</taxon>
    </lineage>
</organism>
<dbReference type="OrthoDB" id="550575at2759"/>
<accession>A0A9N9JBY3</accession>